<keyword evidence="3" id="KW-0378">Hydrolase</keyword>
<evidence type="ECO:0000256" key="1">
    <source>
        <dbReference type="ARBA" id="ARBA00009589"/>
    </source>
</evidence>
<dbReference type="Gene3D" id="3.40.50.1000">
    <property type="entry name" value="HAD superfamily/HAD-like"/>
    <property type="match status" value="1"/>
</dbReference>
<evidence type="ECO:0000256" key="2">
    <source>
        <dbReference type="ARBA" id="ARBA00022723"/>
    </source>
</evidence>
<dbReference type="PANTHER" id="PTHR12103">
    <property type="entry name" value="5'-NUCLEOTIDASE DOMAIN-CONTAINING"/>
    <property type="match status" value="1"/>
</dbReference>
<accession>A0ABM0K6K2</accession>
<proteinExistence type="inferred from homology"/>
<keyword evidence="2" id="KW-0479">Metal-binding</keyword>
<gene>
    <name evidence="7" type="primary">LOC101856612</name>
</gene>
<evidence type="ECO:0000313" key="6">
    <source>
        <dbReference type="Proteomes" id="UP000694888"/>
    </source>
</evidence>
<dbReference type="Pfam" id="PF05761">
    <property type="entry name" value="5_nucleotid"/>
    <property type="match status" value="1"/>
</dbReference>
<keyword evidence="4" id="KW-0460">Magnesium</keyword>
<sequence length="471" mass="53705">MSSVNFTKYDAFGFDMDFTLARYELVPFFNMVYDCVRKYLVEVKKYDASIFHRLQEDKELIYKGLIVDFEKGNILKLGSDGVILRATHGTQKMTAAEIERDYGAERKFGDYDIFKNGMKSIDSKWRFFENYFDTPGLVAFAKIIDYMHKAGTEEGRTTFEHIWKDVLNALEDMYIPSQYAQDKGAYFPEMKKNIGKYIDPASQQIKDWLKSLRQDNRVVFLLTSSYVDFAHLVMEHVFGSEWKSLFDFTLYAGRKPRFFTESKPFSVVEDGLKLGGEVKSLTSGGAYCYGNHVDLMDFLRETTGKTDPKVIYFGDNLWADAWPSKTLGKWDTVLILEEMDAEGYAVSDGTVPGHEDEVEDPDAPPKKRKRKYEHSTLVTDEEIELMVSEFWGSIFIDDSQAAGSDSQDQSFTDSKTVNTAFGNLIGQFADICVPSIEYLAGVPVDHVFTTFSKEPGNSRGFHPGRPRSLLP</sequence>
<evidence type="ECO:0000256" key="3">
    <source>
        <dbReference type="ARBA" id="ARBA00022801"/>
    </source>
</evidence>
<dbReference type="InterPro" id="IPR008380">
    <property type="entry name" value="HAD-SF_hydro_IG_5-nucl"/>
</dbReference>
<dbReference type="InterPro" id="IPR023214">
    <property type="entry name" value="HAD_sf"/>
</dbReference>
<protein>
    <submittedName>
        <fullName evidence="7">5'-nucleotidase domain-containing protein 1</fullName>
    </submittedName>
</protein>
<name>A0ABM0K6K2_APLCA</name>
<evidence type="ECO:0000313" key="7">
    <source>
        <dbReference type="RefSeq" id="XP_005109940.1"/>
    </source>
</evidence>
<feature type="region of interest" description="Disordered" evidence="5">
    <location>
        <begin position="346"/>
        <end position="373"/>
    </location>
</feature>
<dbReference type="PANTHER" id="PTHR12103:SF38">
    <property type="entry name" value="5'-NUCLEOTIDASE DOMAIN-CONTAINING PROTEIN 1"/>
    <property type="match status" value="1"/>
</dbReference>
<dbReference type="RefSeq" id="XP_005109940.1">
    <property type="nucleotide sequence ID" value="XM_005109883.3"/>
</dbReference>
<reference evidence="7" key="1">
    <citation type="submission" date="2025-08" db="UniProtKB">
        <authorList>
            <consortium name="RefSeq"/>
        </authorList>
    </citation>
    <scope>IDENTIFICATION</scope>
</reference>
<evidence type="ECO:0000256" key="5">
    <source>
        <dbReference type="SAM" id="MobiDB-lite"/>
    </source>
</evidence>
<evidence type="ECO:0000256" key="4">
    <source>
        <dbReference type="ARBA" id="ARBA00022842"/>
    </source>
</evidence>
<comment type="similarity">
    <text evidence="1">Belongs to the 5'(3')-deoxyribonucleotidase family.</text>
</comment>
<dbReference type="Proteomes" id="UP000694888">
    <property type="component" value="Unplaced"/>
</dbReference>
<dbReference type="SUPFAM" id="SSF56784">
    <property type="entry name" value="HAD-like"/>
    <property type="match status" value="1"/>
</dbReference>
<dbReference type="GeneID" id="101856612"/>
<keyword evidence="6" id="KW-1185">Reference proteome</keyword>
<dbReference type="InterPro" id="IPR036412">
    <property type="entry name" value="HAD-like_sf"/>
</dbReference>
<organism evidence="6 7">
    <name type="scientific">Aplysia californica</name>
    <name type="common">California sea hare</name>
    <dbReference type="NCBI Taxonomy" id="6500"/>
    <lineage>
        <taxon>Eukaryota</taxon>
        <taxon>Metazoa</taxon>
        <taxon>Spiralia</taxon>
        <taxon>Lophotrochozoa</taxon>
        <taxon>Mollusca</taxon>
        <taxon>Gastropoda</taxon>
        <taxon>Heterobranchia</taxon>
        <taxon>Euthyneura</taxon>
        <taxon>Tectipleura</taxon>
        <taxon>Aplysiida</taxon>
        <taxon>Aplysioidea</taxon>
        <taxon>Aplysiidae</taxon>
        <taxon>Aplysia</taxon>
    </lineage>
</organism>